<dbReference type="AlphaFoldDB" id="A0AAV9LHP8"/>
<keyword evidence="3" id="KW-1185">Reference proteome</keyword>
<reference evidence="2 3" key="1">
    <citation type="submission" date="2023-10" db="EMBL/GenBank/DDBJ databases">
        <title>Genome-Wide Identification Analysis in wild type Solanum Pinnatisectum Reveals Some Genes Defensing Phytophthora Infestans.</title>
        <authorList>
            <person name="Sun C."/>
        </authorList>
    </citation>
    <scope>NUCLEOTIDE SEQUENCE [LARGE SCALE GENOMIC DNA]</scope>
    <source>
        <strain evidence="2">LQN</strain>
        <tissue evidence="2">Leaf</tissue>
    </source>
</reference>
<accession>A0AAV9LHP8</accession>
<dbReference type="EMBL" id="JAWPEI010000006">
    <property type="protein sequence ID" value="KAK4725013.1"/>
    <property type="molecule type" value="Genomic_DNA"/>
</dbReference>
<sequence>MASTLEENNPHSQAPKPNFMVKLKENLIFKSKWAELNGAMGDLGTYIPIVLALTLASHLNLGTTLIFTGVYNFVTGAIYGVPMPVQPMKSIAAVAISNPEFGIPEVMAAGICTAGILFVLGVTGLMQIVYRLIPISVVRGIQLAQGLSFAMTAVKYIKTVQDFAKSKSGGQRDWVGLDGLLLALICAVFIVIVNGAGDDDDRVDNQESETGTGQKVQKIIFSLPSAFLIFLLGVVLAIIRGPNAIKGFKFGPSRIEVMSISKHAWKQGFIKGTIPQLPLSVLNSVIAVCKLSTDLFPEREVTATSVSMTVGLMNLIGCWFGAMPCCHGAGGLAGQYKFGGRSGGCVALLGVAKLVLGLVLGSSMVKVLTQFPVGVLGVLLLFAGIELAMCARDMNTKEEAFVVLVCTSVSLVGSSAALGFLCGIVVHLLLKMRNMGSDGQSCSDVLWFHRNP</sequence>
<feature type="transmembrane region" description="Helical" evidence="1">
    <location>
        <begin position="401"/>
        <end position="430"/>
    </location>
</feature>
<proteinExistence type="predicted"/>
<protein>
    <recommendedName>
        <fullName evidence="4">Sulfate transporter</fullName>
    </recommendedName>
</protein>
<dbReference type="Pfam" id="PF16983">
    <property type="entry name" value="MFS_MOT1"/>
    <property type="match status" value="2"/>
</dbReference>
<feature type="transmembrane region" description="Helical" evidence="1">
    <location>
        <begin position="345"/>
        <end position="365"/>
    </location>
</feature>
<organism evidence="2 3">
    <name type="scientific">Solanum pinnatisectum</name>
    <name type="common">tansyleaf nightshade</name>
    <dbReference type="NCBI Taxonomy" id="50273"/>
    <lineage>
        <taxon>Eukaryota</taxon>
        <taxon>Viridiplantae</taxon>
        <taxon>Streptophyta</taxon>
        <taxon>Embryophyta</taxon>
        <taxon>Tracheophyta</taxon>
        <taxon>Spermatophyta</taxon>
        <taxon>Magnoliopsida</taxon>
        <taxon>eudicotyledons</taxon>
        <taxon>Gunneridae</taxon>
        <taxon>Pentapetalae</taxon>
        <taxon>asterids</taxon>
        <taxon>lamiids</taxon>
        <taxon>Solanales</taxon>
        <taxon>Solanaceae</taxon>
        <taxon>Solanoideae</taxon>
        <taxon>Solaneae</taxon>
        <taxon>Solanum</taxon>
    </lineage>
</organism>
<feature type="transmembrane region" description="Helical" evidence="1">
    <location>
        <begin position="175"/>
        <end position="196"/>
    </location>
</feature>
<keyword evidence="1" id="KW-0472">Membrane</keyword>
<evidence type="ECO:0000313" key="2">
    <source>
        <dbReference type="EMBL" id="KAK4725013.1"/>
    </source>
</evidence>
<comment type="caution">
    <text evidence="2">The sequence shown here is derived from an EMBL/GenBank/DDBJ whole genome shotgun (WGS) entry which is preliminary data.</text>
</comment>
<feature type="transmembrane region" description="Helical" evidence="1">
    <location>
        <begin position="106"/>
        <end position="126"/>
    </location>
</feature>
<keyword evidence="1" id="KW-0812">Transmembrane</keyword>
<feature type="transmembrane region" description="Helical" evidence="1">
    <location>
        <begin position="371"/>
        <end position="389"/>
    </location>
</feature>
<gene>
    <name evidence="2" type="ORF">R3W88_027792</name>
</gene>
<evidence type="ECO:0000256" key="1">
    <source>
        <dbReference type="SAM" id="Phobius"/>
    </source>
</evidence>
<evidence type="ECO:0008006" key="4">
    <source>
        <dbReference type="Google" id="ProtNLM"/>
    </source>
</evidence>
<feature type="transmembrane region" description="Helical" evidence="1">
    <location>
        <begin position="65"/>
        <end position="85"/>
    </location>
</feature>
<keyword evidence="1" id="KW-1133">Transmembrane helix</keyword>
<dbReference type="PANTHER" id="PTHR31970">
    <property type="match status" value="1"/>
</dbReference>
<dbReference type="Proteomes" id="UP001311915">
    <property type="component" value="Unassembled WGS sequence"/>
</dbReference>
<name>A0AAV9LHP8_9SOLN</name>
<feature type="transmembrane region" description="Helical" evidence="1">
    <location>
        <begin position="216"/>
        <end position="239"/>
    </location>
</feature>
<dbReference type="GO" id="GO:0015098">
    <property type="term" value="F:molybdate ion transmembrane transporter activity"/>
    <property type="evidence" value="ECO:0007669"/>
    <property type="project" value="InterPro"/>
</dbReference>
<dbReference type="InterPro" id="IPR031563">
    <property type="entry name" value="MOT1/MOT2"/>
</dbReference>
<evidence type="ECO:0000313" key="3">
    <source>
        <dbReference type="Proteomes" id="UP001311915"/>
    </source>
</evidence>
<dbReference type="PANTHER" id="PTHR31970:SF0">
    <property type="entry name" value="MOLYBDATE TRANSPORTER 1"/>
    <property type="match status" value="1"/>
</dbReference>